<dbReference type="PANTHER" id="PTHR13136:SF11">
    <property type="entry name" value="TESTIS-EXPRESSED PROTEIN 30"/>
    <property type="match status" value="1"/>
</dbReference>
<dbReference type="InterPro" id="IPR026555">
    <property type="entry name" value="NSL3/Tex30"/>
</dbReference>
<gene>
    <name evidence="2" type="ORF">RFM68_18045</name>
</gene>
<dbReference type="InterPro" id="IPR046879">
    <property type="entry name" value="KANL3/Tex30_Abhydrolase"/>
</dbReference>
<dbReference type="GO" id="GO:0016787">
    <property type="term" value="F:hydrolase activity"/>
    <property type="evidence" value="ECO:0007669"/>
    <property type="project" value="UniProtKB-KW"/>
</dbReference>
<feature type="domain" description="KANL3/Tex30 alpha/beta hydrolase-like" evidence="1">
    <location>
        <begin position="14"/>
        <end position="207"/>
    </location>
</feature>
<evidence type="ECO:0000259" key="1">
    <source>
        <dbReference type="Pfam" id="PF20408"/>
    </source>
</evidence>
<comment type="caution">
    <text evidence="2">The sequence shown here is derived from an EMBL/GenBank/DDBJ whole genome shotgun (WGS) entry which is preliminary data.</text>
</comment>
<dbReference type="SUPFAM" id="SSF53474">
    <property type="entry name" value="alpha/beta-Hydrolases"/>
    <property type="match status" value="1"/>
</dbReference>
<protein>
    <submittedName>
        <fullName evidence="2">Alpha/beta fold hydrolase</fullName>
    </submittedName>
</protein>
<reference evidence="2 3" key="1">
    <citation type="submission" date="2023-08" db="EMBL/GenBank/DDBJ databases">
        <title>Implementing the SeqCode for naming new Mesorhizobium species isolated from Vachellia karroo root nodules.</title>
        <authorList>
            <person name="Van Lill M."/>
        </authorList>
    </citation>
    <scope>NUCLEOTIDE SEQUENCE [LARGE SCALE GENOMIC DNA]</scope>
    <source>
        <strain evidence="2 3">MSK 1335</strain>
    </source>
</reference>
<dbReference type="Pfam" id="PF20408">
    <property type="entry name" value="Abhydrolase_11"/>
    <property type="match status" value="1"/>
</dbReference>
<keyword evidence="2" id="KW-0378">Hydrolase</keyword>
<proteinExistence type="predicted"/>
<evidence type="ECO:0000313" key="2">
    <source>
        <dbReference type="EMBL" id="MDX8526404.1"/>
    </source>
</evidence>
<sequence>MTYFLFDGPDTAPVTILLAHGAGAPMDSASMAATAKALSTAGFRVARFEFYYMAARRYGHRKPPPRAETVNPEYVKAIADLRAKGVTGKLIIGGKSMGGRVASMVADEMFAKGEIVGLVCLGYPFHPPGKPEQLRTKHLIDLTTPTLIFQGTRDEFGAKEEVATYGLSDAIEVVWLEDGDHDLKPRKAISGFSAADHLKTIVETIKAKLAQPHVSSS</sequence>
<dbReference type="RefSeq" id="WP_320234345.1">
    <property type="nucleotide sequence ID" value="NZ_JAVIJF010000012.1"/>
</dbReference>
<organism evidence="2 3">
    <name type="scientific">Mesorhizobium montanum</name>
    <dbReference type="NCBI Taxonomy" id="3072323"/>
    <lineage>
        <taxon>Bacteria</taxon>
        <taxon>Pseudomonadati</taxon>
        <taxon>Pseudomonadota</taxon>
        <taxon>Alphaproteobacteria</taxon>
        <taxon>Hyphomicrobiales</taxon>
        <taxon>Phyllobacteriaceae</taxon>
        <taxon>Mesorhizobium</taxon>
    </lineage>
</organism>
<dbReference type="InterPro" id="IPR029058">
    <property type="entry name" value="AB_hydrolase_fold"/>
</dbReference>
<evidence type="ECO:0000313" key="3">
    <source>
        <dbReference type="Proteomes" id="UP001276840"/>
    </source>
</evidence>
<accession>A0ABU4ZPY6</accession>
<name>A0ABU4ZPY6_9HYPH</name>
<keyword evidence="3" id="KW-1185">Reference proteome</keyword>
<dbReference type="Gene3D" id="3.40.50.1820">
    <property type="entry name" value="alpha/beta hydrolase"/>
    <property type="match status" value="1"/>
</dbReference>
<dbReference type="PANTHER" id="PTHR13136">
    <property type="entry name" value="TESTIS DEVELOPMENT PROTEIN PRTD"/>
    <property type="match status" value="1"/>
</dbReference>
<dbReference type="Proteomes" id="UP001276840">
    <property type="component" value="Unassembled WGS sequence"/>
</dbReference>
<dbReference type="EMBL" id="JAVIJF010000012">
    <property type="protein sequence ID" value="MDX8526404.1"/>
    <property type="molecule type" value="Genomic_DNA"/>
</dbReference>